<feature type="domain" description="7,8-dihydro-6-hydroxymethylpterin-pyrophosphokinase" evidence="10">
    <location>
        <begin position="206"/>
        <end position="217"/>
    </location>
</feature>
<dbReference type="Gene3D" id="3.30.70.560">
    <property type="entry name" value="7,8-Dihydro-6-hydroxymethylpterin-pyrophosphokinase HPPK"/>
    <property type="match status" value="1"/>
</dbReference>
<comment type="pathway">
    <text evidence="9">Cofactor biosynthesis; tetrahydrofolate biosynthesis; 2-amino-4-hydroxy-6-hydroxymethyl-7,8-dihydropteridine diphosphate from 7,8-dihydroneopterin triphosphate: step 3/4.</text>
</comment>
<dbReference type="PANTHER" id="PTHR43071">
    <property type="entry name" value="2-AMINO-4-HYDROXY-6-HYDROXYMETHYLDIHYDROPTERIDINE PYROPHOSPHOKINASE"/>
    <property type="match status" value="1"/>
</dbReference>
<keyword evidence="12" id="KW-1185">Reference proteome</keyword>
<proteinExistence type="inferred from homology"/>
<keyword evidence="9" id="KW-0456">Lyase</keyword>
<dbReference type="Gene3D" id="3.30.1130.10">
    <property type="match status" value="1"/>
</dbReference>
<dbReference type="SMART" id="SM00905">
    <property type="entry name" value="FolB"/>
    <property type="match status" value="1"/>
</dbReference>
<dbReference type="Proteomes" id="UP000010420">
    <property type="component" value="Unassembled WGS sequence"/>
</dbReference>
<organism evidence="11 12">
    <name type="scientific">Clostridium celatum DSM 1785</name>
    <dbReference type="NCBI Taxonomy" id="545697"/>
    <lineage>
        <taxon>Bacteria</taxon>
        <taxon>Bacillati</taxon>
        <taxon>Bacillota</taxon>
        <taxon>Clostridia</taxon>
        <taxon>Eubacteriales</taxon>
        <taxon>Clostridiaceae</taxon>
        <taxon>Clostridium</taxon>
    </lineage>
</organism>
<dbReference type="GO" id="GO:0003848">
    <property type="term" value="F:2-amino-4-hydroxy-6-hydroxymethyldihydropteridine diphosphokinase activity"/>
    <property type="evidence" value="ECO:0007669"/>
    <property type="project" value="UniProtKB-EC"/>
</dbReference>
<dbReference type="PROSITE" id="PS00794">
    <property type="entry name" value="HPPK"/>
    <property type="match status" value="1"/>
</dbReference>
<comment type="similarity">
    <text evidence="3">In the N-terminal section; belongs to the DHNA family.</text>
</comment>
<comment type="caution">
    <text evidence="11">The sequence shown here is derived from an EMBL/GenBank/DDBJ whole genome shotgun (WGS) entry which is preliminary data.</text>
</comment>
<sequence length="270" mass="31269">MDKIYLKDIEIFANHGLFQEEKVLGQKFILSLELSLDIKECAKTHDLTKSVHYGDLCHKVIDLFQSESIDLIETVVDKIAKFVLDNYSIVNEVKVLLKKPWAPIGRHLDYAAVETTRSRHKAYITIGSNMGDKEQNFINAMKKIEEIEGIKISKVSSFITTEPWGNEDQDEFLNGALEIKTYLTPQELMRELLRIELELGRVREVKWGPRIIDLDIVLFDDIVSNDEFVITPHPLMHLRDFVLKPLNEIAPYALHPLKNKRVFELLEEIK</sequence>
<dbReference type="CDD" id="cd00534">
    <property type="entry name" value="DHNA_DHNTPE"/>
    <property type="match status" value="1"/>
</dbReference>
<dbReference type="GO" id="GO:0004150">
    <property type="term" value="F:dihydroneopterin aldolase activity"/>
    <property type="evidence" value="ECO:0007669"/>
    <property type="project" value="UniProtKB-UniRule"/>
</dbReference>
<evidence type="ECO:0000256" key="9">
    <source>
        <dbReference type="RuleBase" id="RU362079"/>
    </source>
</evidence>
<evidence type="ECO:0000256" key="6">
    <source>
        <dbReference type="ARBA" id="ARBA00022777"/>
    </source>
</evidence>
<comment type="pathway">
    <text evidence="2">Cofactor biosynthesis; tetrahydrofolate biosynthesis; 2-amino-4-hydroxy-6-hydroxymethyl-7,8-dihydropteridine diphosphate from 7,8-dihydroneopterin triphosphate: step 4/4.</text>
</comment>
<dbReference type="InterPro" id="IPR035907">
    <property type="entry name" value="Hppk_sf"/>
</dbReference>
<keyword evidence="5" id="KW-0547">Nucleotide-binding</keyword>
<dbReference type="eggNOG" id="COG0801">
    <property type="taxonomic scope" value="Bacteria"/>
</dbReference>
<evidence type="ECO:0000313" key="11">
    <source>
        <dbReference type="EMBL" id="EKY26137.1"/>
    </source>
</evidence>
<dbReference type="GO" id="GO:0005524">
    <property type="term" value="F:ATP binding"/>
    <property type="evidence" value="ECO:0007669"/>
    <property type="project" value="UniProtKB-KW"/>
</dbReference>
<dbReference type="PATRIC" id="fig|545697.3.peg.2138"/>
<dbReference type="GO" id="GO:0046654">
    <property type="term" value="P:tetrahydrofolate biosynthetic process"/>
    <property type="evidence" value="ECO:0007669"/>
    <property type="project" value="UniProtKB-UniRule"/>
</dbReference>
<comment type="function">
    <text evidence="9">Catalyzes the conversion of 7,8-dihydroneopterin to 6-hydroxymethyl-7,8-dihydropterin.</text>
</comment>
<evidence type="ECO:0000256" key="3">
    <source>
        <dbReference type="ARBA" id="ARBA00009640"/>
    </source>
</evidence>
<dbReference type="GO" id="GO:0046656">
    <property type="term" value="P:folic acid biosynthetic process"/>
    <property type="evidence" value="ECO:0007669"/>
    <property type="project" value="UniProtKB-UniRule"/>
</dbReference>
<dbReference type="InterPro" id="IPR000550">
    <property type="entry name" value="Hppk"/>
</dbReference>
<dbReference type="HOGENOM" id="CLU_023499_0_0_9"/>
<dbReference type="SUPFAM" id="SSF55620">
    <property type="entry name" value="Tetrahydrobiopterin biosynthesis enzymes-like"/>
    <property type="match status" value="1"/>
</dbReference>
<dbReference type="AlphaFoldDB" id="L1QEX4"/>
<dbReference type="NCBIfam" id="TIGR00526">
    <property type="entry name" value="folB_dom"/>
    <property type="match status" value="1"/>
</dbReference>
<dbReference type="STRING" id="545697.HMPREF0216_02176"/>
<keyword evidence="8 9" id="KW-0289">Folate biosynthesis</keyword>
<name>L1QEX4_9CLOT</name>
<dbReference type="UniPathway" id="UPA00077">
    <property type="reaction ID" value="UER00154"/>
</dbReference>
<dbReference type="InterPro" id="IPR043133">
    <property type="entry name" value="GTP-CH-I_C/QueF"/>
</dbReference>
<dbReference type="InterPro" id="IPR006156">
    <property type="entry name" value="Dihydroneopterin_aldolase"/>
</dbReference>
<comment type="catalytic activity">
    <reaction evidence="1">
        <text>6-hydroxymethyl-7,8-dihydropterin + ATP = (7,8-dihydropterin-6-yl)methyl diphosphate + AMP + H(+)</text>
        <dbReference type="Rhea" id="RHEA:11412"/>
        <dbReference type="ChEBI" id="CHEBI:15378"/>
        <dbReference type="ChEBI" id="CHEBI:30616"/>
        <dbReference type="ChEBI" id="CHEBI:44841"/>
        <dbReference type="ChEBI" id="CHEBI:72950"/>
        <dbReference type="ChEBI" id="CHEBI:456215"/>
        <dbReference type="EC" id="2.7.6.3"/>
    </reaction>
</comment>
<dbReference type="Pfam" id="PF01288">
    <property type="entry name" value="HPPK"/>
    <property type="match status" value="1"/>
</dbReference>
<evidence type="ECO:0000256" key="4">
    <source>
        <dbReference type="ARBA" id="ARBA00022679"/>
    </source>
</evidence>
<dbReference type="OrthoDB" id="9808041at2"/>
<protein>
    <recommendedName>
        <fullName evidence="9">Bifunctional folate synthesis protein</fullName>
    </recommendedName>
    <domain>
        <recommendedName>
            <fullName evidence="9">Dihydroneopterin aldolase</fullName>
            <shortName evidence="9">DHNA</shortName>
            <ecNumber evidence="9">4.1.2.25</ecNumber>
        </recommendedName>
        <alternativeName>
            <fullName evidence="9">7,8-dihydroneopterin aldolase</fullName>
        </alternativeName>
    </domain>
    <domain>
        <recommendedName>
            <fullName evidence="9">2-amino-4-hydroxy-6-hydroxymethyldihydropteridine pyrophosphokinase</fullName>
            <ecNumber evidence="9">2.7.6.3</ecNumber>
        </recommendedName>
        <alternativeName>
            <fullName evidence="9">6-hydroxymethyl-7,8-dihydropterin pyrophosphokinase</fullName>
            <shortName evidence="9">PPPK</shortName>
        </alternativeName>
        <alternativeName>
            <fullName evidence="9">7,8-dihydro-6-hydroxymethylpterin pyrophosphokinase</fullName>
            <shortName evidence="9">HPPK</shortName>
        </alternativeName>
    </domain>
</protein>
<keyword evidence="6 11" id="KW-0418">Kinase</keyword>
<keyword evidence="7" id="KW-0067">ATP-binding</keyword>
<comment type="similarity">
    <text evidence="9">Belongs to the DHNA family.</text>
</comment>
<dbReference type="NCBIfam" id="TIGR00525">
    <property type="entry name" value="folB"/>
    <property type="match status" value="1"/>
</dbReference>
<dbReference type="NCBIfam" id="TIGR01498">
    <property type="entry name" value="folK"/>
    <property type="match status" value="1"/>
</dbReference>
<reference evidence="11 12" key="1">
    <citation type="submission" date="2012-05" db="EMBL/GenBank/DDBJ databases">
        <authorList>
            <person name="Weinstock G."/>
            <person name="Sodergren E."/>
            <person name="Lobos E.A."/>
            <person name="Fulton L."/>
            <person name="Fulton R."/>
            <person name="Courtney L."/>
            <person name="Fronick C."/>
            <person name="O'Laughlin M."/>
            <person name="Godfrey J."/>
            <person name="Wilson R.M."/>
            <person name="Miner T."/>
            <person name="Farmer C."/>
            <person name="Delehaunty K."/>
            <person name="Cordes M."/>
            <person name="Minx P."/>
            <person name="Tomlinson C."/>
            <person name="Chen J."/>
            <person name="Wollam A."/>
            <person name="Pepin K.H."/>
            <person name="Bhonagiri V."/>
            <person name="Zhang X."/>
            <person name="Suruliraj S."/>
            <person name="Warren W."/>
            <person name="Mitreva M."/>
            <person name="Mardis E.R."/>
            <person name="Wilson R.K."/>
        </authorList>
    </citation>
    <scope>NUCLEOTIDE SEQUENCE [LARGE SCALE GENOMIC DNA]</scope>
    <source>
        <strain evidence="11 12">DSM 1785</strain>
    </source>
</reference>
<evidence type="ECO:0000256" key="7">
    <source>
        <dbReference type="ARBA" id="ARBA00022840"/>
    </source>
</evidence>
<dbReference type="PANTHER" id="PTHR43071:SF1">
    <property type="entry name" value="2-AMINO-4-HYDROXY-6-HYDROXYMETHYLDIHYDROPTERIDINE PYROPHOSPHOKINASE"/>
    <property type="match status" value="1"/>
</dbReference>
<dbReference type="GO" id="GO:0016301">
    <property type="term" value="F:kinase activity"/>
    <property type="evidence" value="ECO:0007669"/>
    <property type="project" value="UniProtKB-KW"/>
</dbReference>
<comment type="catalytic activity">
    <reaction evidence="9">
        <text>7,8-dihydroneopterin = 6-hydroxymethyl-7,8-dihydropterin + glycolaldehyde</text>
        <dbReference type="Rhea" id="RHEA:10540"/>
        <dbReference type="ChEBI" id="CHEBI:17001"/>
        <dbReference type="ChEBI" id="CHEBI:17071"/>
        <dbReference type="ChEBI" id="CHEBI:44841"/>
        <dbReference type="EC" id="4.1.2.25"/>
    </reaction>
</comment>
<evidence type="ECO:0000256" key="2">
    <source>
        <dbReference type="ARBA" id="ARBA00005051"/>
    </source>
</evidence>
<evidence type="ECO:0000256" key="8">
    <source>
        <dbReference type="ARBA" id="ARBA00022909"/>
    </source>
</evidence>
<dbReference type="eggNOG" id="COG1539">
    <property type="taxonomic scope" value="Bacteria"/>
</dbReference>
<dbReference type="SUPFAM" id="SSF55083">
    <property type="entry name" value="6-hydroxymethyl-7,8-dihydropterin pyrophosphokinase, HPPK"/>
    <property type="match status" value="1"/>
</dbReference>
<dbReference type="InterPro" id="IPR006157">
    <property type="entry name" value="FolB_dom"/>
</dbReference>
<keyword evidence="4" id="KW-0808">Transferase</keyword>
<evidence type="ECO:0000256" key="1">
    <source>
        <dbReference type="ARBA" id="ARBA00000198"/>
    </source>
</evidence>
<evidence type="ECO:0000313" key="12">
    <source>
        <dbReference type="Proteomes" id="UP000010420"/>
    </source>
</evidence>
<dbReference type="RefSeq" id="WP_005213930.1">
    <property type="nucleotide sequence ID" value="NZ_KB291650.1"/>
</dbReference>
<gene>
    <name evidence="11" type="ORF">HMPREF0216_02176</name>
</gene>
<evidence type="ECO:0000259" key="10">
    <source>
        <dbReference type="PROSITE" id="PS00794"/>
    </source>
</evidence>
<evidence type="ECO:0000256" key="5">
    <source>
        <dbReference type="ARBA" id="ARBA00022741"/>
    </source>
</evidence>
<dbReference type="CDD" id="cd00483">
    <property type="entry name" value="HPPK"/>
    <property type="match status" value="1"/>
</dbReference>
<dbReference type="EMBL" id="AMEZ01000059">
    <property type="protein sequence ID" value="EKY26137.1"/>
    <property type="molecule type" value="Genomic_DNA"/>
</dbReference>
<dbReference type="EC" id="4.1.2.25" evidence="9"/>
<dbReference type="EC" id="2.7.6.3" evidence="9"/>
<dbReference type="Pfam" id="PF02152">
    <property type="entry name" value="FolB"/>
    <property type="match status" value="1"/>
</dbReference>
<accession>L1QEX4</accession>